<name>D6WPD2_TRICA</name>
<feature type="compositionally biased region" description="Low complexity" evidence="1">
    <location>
        <begin position="161"/>
        <end position="178"/>
    </location>
</feature>
<dbReference type="AlphaFoldDB" id="D6WPD2"/>
<organism evidence="2 3">
    <name type="scientific">Tribolium castaneum</name>
    <name type="common">Red flour beetle</name>
    <dbReference type="NCBI Taxonomy" id="7070"/>
    <lineage>
        <taxon>Eukaryota</taxon>
        <taxon>Metazoa</taxon>
        <taxon>Ecdysozoa</taxon>
        <taxon>Arthropoda</taxon>
        <taxon>Hexapoda</taxon>
        <taxon>Insecta</taxon>
        <taxon>Pterygota</taxon>
        <taxon>Neoptera</taxon>
        <taxon>Endopterygota</taxon>
        <taxon>Coleoptera</taxon>
        <taxon>Polyphaga</taxon>
        <taxon>Cucujiformia</taxon>
        <taxon>Tenebrionidae</taxon>
        <taxon>Tenebrionidae incertae sedis</taxon>
        <taxon>Tribolium</taxon>
    </lineage>
</organism>
<accession>D6WPD2</accession>
<evidence type="ECO:0000256" key="1">
    <source>
        <dbReference type="SAM" id="MobiDB-lite"/>
    </source>
</evidence>
<gene>
    <name evidence="2" type="primary">GLEAN_16343</name>
    <name evidence="2" type="ORF">TcasGA2_TC016343</name>
</gene>
<feature type="region of interest" description="Disordered" evidence="1">
    <location>
        <begin position="135"/>
        <end position="226"/>
    </location>
</feature>
<evidence type="ECO:0000313" key="2">
    <source>
        <dbReference type="EMBL" id="EFA07368.2"/>
    </source>
</evidence>
<dbReference type="EMBL" id="KQ971354">
    <property type="protein sequence ID" value="EFA07368.2"/>
    <property type="molecule type" value="Genomic_DNA"/>
</dbReference>
<keyword evidence="3" id="KW-1185">Reference proteome</keyword>
<dbReference type="Proteomes" id="UP000007266">
    <property type="component" value="Linkage group 7"/>
</dbReference>
<feature type="compositionally biased region" description="Basic and acidic residues" evidence="1">
    <location>
        <begin position="137"/>
        <end position="153"/>
    </location>
</feature>
<protein>
    <submittedName>
        <fullName evidence="2">Uncharacterized protein</fullName>
    </submittedName>
</protein>
<evidence type="ECO:0000313" key="3">
    <source>
        <dbReference type="Proteomes" id="UP000007266"/>
    </source>
</evidence>
<dbReference type="OrthoDB" id="6770885at2759"/>
<reference evidence="2 3" key="2">
    <citation type="journal article" date="2010" name="Nucleic Acids Res.">
        <title>BeetleBase in 2010: revisions to provide comprehensive genomic information for Tribolium castaneum.</title>
        <authorList>
            <person name="Kim H.S."/>
            <person name="Murphy T."/>
            <person name="Xia J."/>
            <person name="Caragea D."/>
            <person name="Park Y."/>
            <person name="Beeman R.W."/>
            <person name="Lorenzen M.D."/>
            <person name="Butcher S."/>
            <person name="Manak J.R."/>
            <person name="Brown S.J."/>
        </authorList>
    </citation>
    <scope>GENOME REANNOTATION</scope>
    <source>
        <strain evidence="2 3">Georgia GA2</strain>
    </source>
</reference>
<dbReference type="HOGENOM" id="CLU_809699_0_0_1"/>
<sequence length="226" mass="24247">MTHHEAHQCPSSCPHGKGAIVITITGCKGSCHKKHDSAVEEKHHQPELVESKLADSESVVTTDTLGGTSDEPKFVLPLLVGRHHGPGCAMEINVLEKHDDSCLYKKQPVPGRSLEDRVGSYECIGRIVFRTCATEEASEKKPDLSRGSGDKPPIRTPSPPITAATQTTPSPSSSGQGSKYASATSVPEKAPASPNPQKQQVERSTSPRMERVLHVQPTVANPKIIN</sequence>
<reference evidence="2 3" key="1">
    <citation type="journal article" date="2008" name="Nature">
        <title>The genome of the model beetle and pest Tribolium castaneum.</title>
        <authorList>
            <consortium name="Tribolium Genome Sequencing Consortium"/>
            <person name="Richards S."/>
            <person name="Gibbs R.A."/>
            <person name="Weinstock G.M."/>
            <person name="Brown S.J."/>
            <person name="Denell R."/>
            <person name="Beeman R.W."/>
            <person name="Gibbs R."/>
            <person name="Beeman R.W."/>
            <person name="Brown S.J."/>
            <person name="Bucher G."/>
            <person name="Friedrich M."/>
            <person name="Grimmelikhuijzen C.J."/>
            <person name="Klingler M."/>
            <person name="Lorenzen M."/>
            <person name="Richards S."/>
            <person name="Roth S."/>
            <person name="Schroder R."/>
            <person name="Tautz D."/>
            <person name="Zdobnov E.M."/>
            <person name="Muzny D."/>
            <person name="Gibbs R.A."/>
            <person name="Weinstock G.M."/>
            <person name="Attaway T."/>
            <person name="Bell S."/>
            <person name="Buhay C.J."/>
            <person name="Chandrabose M.N."/>
            <person name="Chavez D."/>
            <person name="Clerk-Blankenburg K.P."/>
            <person name="Cree A."/>
            <person name="Dao M."/>
            <person name="Davis C."/>
            <person name="Chacko J."/>
            <person name="Dinh H."/>
            <person name="Dugan-Rocha S."/>
            <person name="Fowler G."/>
            <person name="Garner T.T."/>
            <person name="Garnes J."/>
            <person name="Gnirke A."/>
            <person name="Hawes A."/>
            <person name="Hernandez J."/>
            <person name="Hines S."/>
            <person name="Holder M."/>
            <person name="Hume J."/>
            <person name="Jhangiani S.N."/>
            <person name="Joshi V."/>
            <person name="Khan Z.M."/>
            <person name="Jackson L."/>
            <person name="Kovar C."/>
            <person name="Kowis A."/>
            <person name="Lee S."/>
            <person name="Lewis L.R."/>
            <person name="Margolis J."/>
            <person name="Morgan M."/>
            <person name="Nazareth L.V."/>
            <person name="Nguyen N."/>
            <person name="Okwuonu G."/>
            <person name="Parker D."/>
            <person name="Richards S."/>
            <person name="Ruiz S.J."/>
            <person name="Santibanez J."/>
            <person name="Savard J."/>
            <person name="Scherer S.E."/>
            <person name="Schneider B."/>
            <person name="Sodergren E."/>
            <person name="Tautz D."/>
            <person name="Vattahil S."/>
            <person name="Villasana D."/>
            <person name="White C.S."/>
            <person name="Wright R."/>
            <person name="Park Y."/>
            <person name="Beeman R.W."/>
            <person name="Lord J."/>
            <person name="Oppert B."/>
            <person name="Lorenzen M."/>
            <person name="Brown S."/>
            <person name="Wang L."/>
            <person name="Savard J."/>
            <person name="Tautz D."/>
            <person name="Richards S."/>
            <person name="Weinstock G."/>
            <person name="Gibbs R.A."/>
            <person name="Liu Y."/>
            <person name="Worley K."/>
            <person name="Weinstock G."/>
            <person name="Elsik C.G."/>
            <person name="Reese J.T."/>
            <person name="Elhaik E."/>
            <person name="Landan G."/>
            <person name="Graur D."/>
            <person name="Arensburger P."/>
            <person name="Atkinson P."/>
            <person name="Beeman R.W."/>
            <person name="Beidler J."/>
            <person name="Brown S.J."/>
            <person name="Demuth J.P."/>
            <person name="Drury D.W."/>
            <person name="Du Y.Z."/>
            <person name="Fujiwara H."/>
            <person name="Lorenzen M."/>
            <person name="Maselli V."/>
            <person name="Osanai M."/>
            <person name="Park Y."/>
            <person name="Robertson H.M."/>
            <person name="Tu Z."/>
            <person name="Wang J.J."/>
            <person name="Wang S."/>
            <person name="Richards S."/>
            <person name="Song H."/>
            <person name="Zhang L."/>
            <person name="Sodergren E."/>
            <person name="Werner D."/>
            <person name="Stanke M."/>
            <person name="Morgenstern B."/>
            <person name="Solovyev V."/>
            <person name="Kosarev P."/>
            <person name="Brown G."/>
            <person name="Chen H.C."/>
            <person name="Ermolaeva O."/>
            <person name="Hlavina W."/>
            <person name="Kapustin Y."/>
            <person name="Kiryutin B."/>
            <person name="Kitts P."/>
            <person name="Maglott D."/>
            <person name="Pruitt K."/>
            <person name="Sapojnikov V."/>
            <person name="Souvorov A."/>
            <person name="Mackey A.J."/>
            <person name="Waterhouse R.M."/>
            <person name="Wyder S."/>
            <person name="Zdobnov E.M."/>
            <person name="Zdobnov E.M."/>
            <person name="Wyder S."/>
            <person name="Kriventseva E.V."/>
            <person name="Kadowaki T."/>
            <person name="Bork P."/>
            <person name="Aranda M."/>
            <person name="Bao R."/>
            <person name="Beermann A."/>
            <person name="Berns N."/>
            <person name="Bolognesi R."/>
            <person name="Bonneton F."/>
            <person name="Bopp D."/>
            <person name="Brown S.J."/>
            <person name="Bucher G."/>
            <person name="Butts T."/>
            <person name="Chaumot A."/>
            <person name="Denell R.E."/>
            <person name="Ferrier D.E."/>
            <person name="Friedrich M."/>
            <person name="Gordon C.M."/>
            <person name="Jindra M."/>
            <person name="Klingler M."/>
            <person name="Lan Q."/>
            <person name="Lattorff H.M."/>
            <person name="Laudet V."/>
            <person name="von Levetsow C."/>
            <person name="Liu Z."/>
            <person name="Lutz R."/>
            <person name="Lynch J.A."/>
            <person name="da Fonseca R.N."/>
            <person name="Posnien N."/>
            <person name="Reuter R."/>
            <person name="Roth S."/>
            <person name="Savard J."/>
            <person name="Schinko J.B."/>
            <person name="Schmitt C."/>
            <person name="Schoppmeier M."/>
            <person name="Schroder R."/>
            <person name="Shippy T.D."/>
            <person name="Simonnet F."/>
            <person name="Marques-Souza H."/>
            <person name="Tautz D."/>
            <person name="Tomoyasu Y."/>
            <person name="Trauner J."/>
            <person name="Van der Zee M."/>
            <person name="Vervoort M."/>
            <person name="Wittkopp N."/>
            <person name="Wimmer E.A."/>
            <person name="Yang X."/>
            <person name="Jones A.K."/>
            <person name="Sattelle D.B."/>
            <person name="Ebert P.R."/>
            <person name="Nelson D."/>
            <person name="Scott J.G."/>
            <person name="Beeman R.W."/>
            <person name="Muthukrishnan S."/>
            <person name="Kramer K.J."/>
            <person name="Arakane Y."/>
            <person name="Beeman R.W."/>
            <person name="Zhu Q."/>
            <person name="Hogenkamp D."/>
            <person name="Dixit R."/>
            <person name="Oppert B."/>
            <person name="Jiang H."/>
            <person name="Zou Z."/>
            <person name="Marshall J."/>
            <person name="Elpidina E."/>
            <person name="Vinokurov K."/>
            <person name="Oppert C."/>
            <person name="Zou Z."/>
            <person name="Evans J."/>
            <person name="Lu Z."/>
            <person name="Zhao P."/>
            <person name="Sumathipala N."/>
            <person name="Altincicek B."/>
            <person name="Vilcinskas A."/>
            <person name="Williams M."/>
            <person name="Hultmark D."/>
            <person name="Hetru C."/>
            <person name="Jiang H."/>
            <person name="Grimmelikhuijzen C.J."/>
            <person name="Hauser F."/>
            <person name="Cazzamali G."/>
            <person name="Williamson M."/>
            <person name="Park Y."/>
            <person name="Li B."/>
            <person name="Tanaka Y."/>
            <person name="Predel R."/>
            <person name="Neupert S."/>
            <person name="Schachtner J."/>
            <person name="Verleyen P."/>
            <person name="Raible F."/>
            <person name="Bork P."/>
            <person name="Friedrich M."/>
            <person name="Walden K.K."/>
            <person name="Robertson H.M."/>
            <person name="Angeli S."/>
            <person name="Foret S."/>
            <person name="Bucher G."/>
            <person name="Schuetz S."/>
            <person name="Maleszka R."/>
            <person name="Wimmer E.A."/>
            <person name="Beeman R.W."/>
            <person name="Lorenzen M."/>
            <person name="Tomoyasu Y."/>
            <person name="Miller S.C."/>
            <person name="Grossmann D."/>
            <person name="Bucher G."/>
        </authorList>
    </citation>
    <scope>NUCLEOTIDE SEQUENCE [LARGE SCALE GENOMIC DNA]</scope>
    <source>
        <strain evidence="2 3">Georgia GA2</strain>
    </source>
</reference>
<proteinExistence type="predicted"/>
<dbReference type="KEGG" id="tca:107397401"/>
<feature type="compositionally biased region" description="Polar residues" evidence="1">
    <location>
        <begin position="195"/>
        <end position="207"/>
    </location>
</feature>
<dbReference type="InParanoid" id="D6WPD2"/>